<name>A0A2P2C534_9ZZZZ</name>
<dbReference type="EMBL" id="CZKA01000033">
    <property type="protein sequence ID" value="CUR57123.1"/>
    <property type="molecule type" value="Genomic_DNA"/>
</dbReference>
<dbReference type="PANTHER" id="PTHR39336">
    <property type="entry name" value="PYRIDOXAMINE PHOSPHATE OXIDASE FAMILY PROTEIN (AFU_ORTHOLOGUE AFUA_6G11440)"/>
    <property type="match status" value="1"/>
</dbReference>
<dbReference type="SUPFAM" id="SSF50475">
    <property type="entry name" value="FMN-binding split barrel"/>
    <property type="match status" value="1"/>
</dbReference>
<dbReference type="AlphaFoldDB" id="A0A2P2C534"/>
<dbReference type="Pfam" id="PF01243">
    <property type="entry name" value="PNPOx_N"/>
    <property type="match status" value="1"/>
</dbReference>
<evidence type="ECO:0000313" key="2">
    <source>
        <dbReference type="EMBL" id="CUR57123.1"/>
    </source>
</evidence>
<dbReference type="Gene3D" id="2.30.110.10">
    <property type="entry name" value="Electron Transport, Fmn-binding Protein, Chain A"/>
    <property type="match status" value="1"/>
</dbReference>
<gene>
    <name evidence="2" type="ORF">NOCA2390043</name>
</gene>
<reference evidence="2" key="1">
    <citation type="submission" date="2015-08" db="EMBL/GenBank/DDBJ databases">
        <authorList>
            <person name="Babu N.S."/>
            <person name="Beckwith C.J."/>
            <person name="Beseler K.G."/>
            <person name="Brison A."/>
            <person name="Carone J.V."/>
            <person name="Caskin T.P."/>
            <person name="Diamond M."/>
            <person name="Durham M.E."/>
            <person name="Foxe J.M."/>
            <person name="Go M."/>
            <person name="Henderson B.A."/>
            <person name="Jones I.B."/>
            <person name="McGettigan J.A."/>
            <person name="Micheletti S.J."/>
            <person name="Nasrallah M.E."/>
            <person name="Ortiz D."/>
            <person name="Piller C.R."/>
            <person name="Privatt S.R."/>
            <person name="Schneider S.L."/>
            <person name="Sharp S."/>
            <person name="Smith T.C."/>
            <person name="Stanton J.D."/>
            <person name="Ullery H.E."/>
            <person name="Wilson R.J."/>
            <person name="Serrano M.G."/>
            <person name="Buck G."/>
            <person name="Lee V."/>
            <person name="Wang Y."/>
            <person name="Carvalho R."/>
            <person name="Voegtly L."/>
            <person name="Shi R."/>
            <person name="Duckworth R."/>
            <person name="Johnson A."/>
            <person name="Loviza R."/>
            <person name="Walstead R."/>
            <person name="Shah Z."/>
            <person name="Kiflezghi M."/>
            <person name="Wade K."/>
            <person name="Ball S.L."/>
            <person name="Bradley K.W."/>
            <person name="Asai D.J."/>
            <person name="Bowman C.A."/>
            <person name="Russell D.A."/>
            <person name="Pope W.H."/>
            <person name="Jacobs-Sera D."/>
            <person name="Hendrix R.W."/>
            <person name="Hatfull G.F."/>
        </authorList>
    </citation>
    <scope>NUCLEOTIDE SEQUENCE</scope>
</reference>
<organism evidence="2">
    <name type="scientific">metagenome</name>
    <dbReference type="NCBI Taxonomy" id="256318"/>
    <lineage>
        <taxon>unclassified sequences</taxon>
        <taxon>metagenomes</taxon>
    </lineage>
</organism>
<evidence type="ECO:0000259" key="1">
    <source>
        <dbReference type="Pfam" id="PF01243"/>
    </source>
</evidence>
<dbReference type="InterPro" id="IPR011576">
    <property type="entry name" value="Pyridox_Oxase_N"/>
</dbReference>
<accession>A0A2P2C534</accession>
<sequence length="182" mass="19642">MSKVHDSITPKLAAFMSAQPVFFVATAPLSGEGHVNVSPRGTRGTFAVLDEHRVAWLDLTGSGVETIAHLRENGRITVMFCAFEGAANIVRLHGTGEVVTPGDPRWDELSAPFPPATGARAVIVVTAHRISDSCGFSVPRMDYVEDRELLNTWAARKSPAQLDAYRRDRNATSIDGLPGYPG</sequence>
<dbReference type="PANTHER" id="PTHR39336:SF1">
    <property type="entry name" value="PYRIDOXAMINE PHOSPHATE OXIDASE FAMILY PROTEIN (AFU_ORTHOLOGUE AFUA_6G11440)"/>
    <property type="match status" value="1"/>
</dbReference>
<protein>
    <submittedName>
        <fullName evidence="2">Pyridoxamine 5'-phosphate oxidase-related FMN-binding protein</fullName>
    </submittedName>
</protein>
<feature type="domain" description="Pyridoxamine 5'-phosphate oxidase N-terminal" evidence="1">
    <location>
        <begin position="8"/>
        <end position="133"/>
    </location>
</feature>
<dbReference type="InterPro" id="IPR012349">
    <property type="entry name" value="Split_barrel_FMN-bd"/>
</dbReference>
<proteinExistence type="predicted"/>